<gene>
    <name evidence="2" type="ORF">OKIOD_LOCUS11155</name>
</gene>
<evidence type="ECO:0000256" key="1">
    <source>
        <dbReference type="SAM" id="Phobius"/>
    </source>
</evidence>
<reference evidence="2 3" key="1">
    <citation type="submission" date="2021-04" db="EMBL/GenBank/DDBJ databases">
        <authorList>
            <person name="Bliznina A."/>
        </authorList>
    </citation>
    <scope>NUCLEOTIDE SEQUENCE [LARGE SCALE GENOMIC DNA]</scope>
</reference>
<dbReference type="EMBL" id="OU015566">
    <property type="protein sequence ID" value="CAG5105717.1"/>
    <property type="molecule type" value="Genomic_DNA"/>
</dbReference>
<dbReference type="Proteomes" id="UP001158576">
    <property type="component" value="Chromosome 1"/>
</dbReference>
<sequence>MTSPGPKPRAEHILSWILYSCDVIILKHGITVKIHPDIPGYYELDNFGLEFQESPPNKSGPKTVEIKSEKTGEVIKVPKKEGIQPPTLLSCDNSGKATGVATSEIQYIGTFNWPKPLNNPFRCNYKLDISAHEPGSFLKLSFIDFKTDCSERSRMKVFESGVERIFRICGKMPIEDYVAKTGSAEIHLDIGQDAQVLISFQLIPGLPPKPIPVALQTTREPPALIKNLLQNYYAPTQSTVPEPRTKYHPAPPVIIKSVRDESYQPDTTIVGKRKLLLTMIFCALGVISLCGAIYLVRKYTMEAEAEDNSTANLQELHQNMAYQAEMRRLEDTRLKYEGQVSTKLQARY</sequence>
<evidence type="ECO:0000313" key="3">
    <source>
        <dbReference type="Proteomes" id="UP001158576"/>
    </source>
</evidence>
<name>A0ABN7SQZ3_OIKDI</name>
<evidence type="ECO:0000313" key="2">
    <source>
        <dbReference type="EMBL" id="CAG5105717.1"/>
    </source>
</evidence>
<organism evidence="2 3">
    <name type="scientific">Oikopleura dioica</name>
    <name type="common">Tunicate</name>
    <dbReference type="NCBI Taxonomy" id="34765"/>
    <lineage>
        <taxon>Eukaryota</taxon>
        <taxon>Metazoa</taxon>
        <taxon>Chordata</taxon>
        <taxon>Tunicata</taxon>
        <taxon>Appendicularia</taxon>
        <taxon>Copelata</taxon>
        <taxon>Oikopleuridae</taxon>
        <taxon>Oikopleura</taxon>
    </lineage>
</organism>
<keyword evidence="1" id="KW-0472">Membrane</keyword>
<dbReference type="SUPFAM" id="SSF49854">
    <property type="entry name" value="Spermadhesin, CUB domain"/>
    <property type="match status" value="1"/>
</dbReference>
<keyword evidence="1" id="KW-1133">Transmembrane helix</keyword>
<protein>
    <submittedName>
        <fullName evidence="2">Oidioi.mRNA.OKI2018_I69.chr1.g2390.t1.cds</fullName>
    </submittedName>
</protein>
<keyword evidence="3" id="KW-1185">Reference proteome</keyword>
<dbReference type="InterPro" id="IPR035914">
    <property type="entry name" value="Sperma_CUB_dom_sf"/>
</dbReference>
<proteinExistence type="predicted"/>
<feature type="transmembrane region" description="Helical" evidence="1">
    <location>
        <begin position="275"/>
        <end position="296"/>
    </location>
</feature>
<keyword evidence="1" id="KW-0812">Transmembrane</keyword>
<accession>A0ABN7SQZ3</accession>